<proteinExistence type="predicted"/>
<reference evidence="2" key="1">
    <citation type="journal article" date="2014" name="Int. J. Syst. Evol. Microbiol.">
        <title>Complete genome sequence of Corynebacterium casei LMG S-19264T (=DSM 44701T), isolated from a smear-ripened cheese.</title>
        <authorList>
            <consortium name="US DOE Joint Genome Institute (JGI-PGF)"/>
            <person name="Walter F."/>
            <person name="Albersmeier A."/>
            <person name="Kalinowski J."/>
            <person name="Ruckert C."/>
        </authorList>
    </citation>
    <scope>NUCLEOTIDE SEQUENCE</scope>
    <source>
        <strain evidence="2">CGMCC 1.15371</strain>
    </source>
</reference>
<evidence type="ECO:0000256" key="1">
    <source>
        <dbReference type="SAM" id="Phobius"/>
    </source>
</evidence>
<evidence type="ECO:0000313" key="2">
    <source>
        <dbReference type="EMBL" id="GGE33967.1"/>
    </source>
</evidence>
<organism evidence="2 3">
    <name type="scientific">Pullulanibacillus camelliae</name>
    <dbReference type="NCBI Taxonomy" id="1707096"/>
    <lineage>
        <taxon>Bacteria</taxon>
        <taxon>Bacillati</taxon>
        <taxon>Bacillota</taxon>
        <taxon>Bacilli</taxon>
        <taxon>Bacillales</taxon>
        <taxon>Sporolactobacillaceae</taxon>
        <taxon>Pullulanibacillus</taxon>
    </lineage>
</organism>
<feature type="transmembrane region" description="Helical" evidence="1">
    <location>
        <begin position="81"/>
        <end position="113"/>
    </location>
</feature>
<dbReference type="AlphaFoldDB" id="A0A8J2VNH9"/>
<reference evidence="2" key="2">
    <citation type="submission" date="2020-09" db="EMBL/GenBank/DDBJ databases">
        <authorList>
            <person name="Sun Q."/>
            <person name="Zhou Y."/>
        </authorList>
    </citation>
    <scope>NUCLEOTIDE SEQUENCE</scope>
    <source>
        <strain evidence="2">CGMCC 1.15371</strain>
    </source>
</reference>
<evidence type="ECO:0000313" key="3">
    <source>
        <dbReference type="Proteomes" id="UP000628775"/>
    </source>
</evidence>
<keyword evidence="1" id="KW-0812">Transmembrane</keyword>
<dbReference type="RefSeq" id="WP_188690246.1">
    <property type="nucleotide sequence ID" value="NZ_BMIR01000003.1"/>
</dbReference>
<dbReference type="Pfam" id="PF19609">
    <property type="entry name" value="DUF6114"/>
    <property type="match status" value="1"/>
</dbReference>
<feature type="transmembrane region" description="Helical" evidence="1">
    <location>
        <begin position="20"/>
        <end position="39"/>
    </location>
</feature>
<gene>
    <name evidence="2" type="ORF">GCM10011391_10840</name>
</gene>
<name>A0A8J2VNH9_9BACL</name>
<sequence>MSPNQQTKWTQLNLWIATRPFWGCFLTLLSGLLFIYIPLQLYWYDLTRLRFVLLGGLTGMLMLTISILLCRFPRYSLRGGLLIQLVSLLALFIVVGGLLMGTLVGMIGGGVCITWHVRQQKAPDTKFSK</sequence>
<dbReference type="InterPro" id="IPR046096">
    <property type="entry name" value="DUF6114"/>
</dbReference>
<keyword evidence="1" id="KW-1133">Transmembrane helix</keyword>
<protein>
    <submittedName>
        <fullName evidence="2">Uncharacterized protein</fullName>
    </submittedName>
</protein>
<dbReference type="Proteomes" id="UP000628775">
    <property type="component" value="Unassembled WGS sequence"/>
</dbReference>
<keyword evidence="1" id="KW-0472">Membrane</keyword>
<comment type="caution">
    <text evidence="2">The sequence shown here is derived from an EMBL/GenBank/DDBJ whole genome shotgun (WGS) entry which is preliminary data.</text>
</comment>
<keyword evidence="3" id="KW-1185">Reference proteome</keyword>
<accession>A0A8J2VNH9</accession>
<feature type="transmembrane region" description="Helical" evidence="1">
    <location>
        <begin position="51"/>
        <end position="69"/>
    </location>
</feature>
<dbReference type="EMBL" id="BMIR01000003">
    <property type="protein sequence ID" value="GGE33967.1"/>
    <property type="molecule type" value="Genomic_DNA"/>
</dbReference>